<organism evidence="6">
    <name type="scientific">Caulacanthus okamurae</name>
    <dbReference type="NCBI Taxonomy" id="152008"/>
    <lineage>
        <taxon>Eukaryota</taxon>
        <taxon>Rhodophyta</taxon>
        <taxon>Florideophyceae</taxon>
        <taxon>Rhodymeniophycidae</taxon>
        <taxon>Gigartinales</taxon>
        <taxon>Caulacanthaceae</taxon>
        <taxon>Caulacanthus</taxon>
    </lineage>
</organism>
<reference evidence="6" key="1">
    <citation type="submission" date="2020-03" db="EMBL/GenBank/DDBJ databases">
        <title>Complete organellar genome analysis of the invasive marine red alga Caulacanthus okamurae (Caulacanthaceae, Rhodophyta) from Moss Landing, California, USA.</title>
        <authorList>
            <person name="Hughey J.R."/>
        </authorList>
    </citation>
    <scope>NUCLEOTIDE SEQUENCE</scope>
</reference>
<accession>A0A6H1UAT9</accession>
<feature type="transmembrane region" description="Helical" evidence="5">
    <location>
        <begin position="164"/>
        <end position="183"/>
    </location>
</feature>
<dbReference type="RefSeq" id="YP_009774172.1">
    <property type="nucleotide sequence ID" value="NC_047435.1"/>
</dbReference>
<keyword evidence="4 5" id="KW-0472">Membrane</keyword>
<feature type="transmembrane region" description="Helical" evidence="5">
    <location>
        <begin position="216"/>
        <end position="238"/>
    </location>
</feature>
<feature type="transmembrane region" description="Helical" evidence="5">
    <location>
        <begin position="195"/>
        <end position="210"/>
    </location>
</feature>
<gene>
    <name evidence="6" type="primary">tatC</name>
</gene>
<dbReference type="AlphaFoldDB" id="A0A6H1UAT9"/>
<keyword evidence="2 5" id="KW-0812">Transmembrane</keyword>
<keyword evidence="3 5" id="KW-1133">Transmembrane helix</keyword>
<dbReference type="Pfam" id="PF00902">
    <property type="entry name" value="TatC"/>
    <property type="match status" value="1"/>
</dbReference>
<evidence type="ECO:0000256" key="5">
    <source>
        <dbReference type="SAM" id="Phobius"/>
    </source>
</evidence>
<name>A0A6H1UAT9_9FLOR</name>
<proteinExistence type="predicted"/>
<evidence type="ECO:0000256" key="2">
    <source>
        <dbReference type="ARBA" id="ARBA00022692"/>
    </source>
</evidence>
<evidence type="ECO:0000256" key="3">
    <source>
        <dbReference type="ARBA" id="ARBA00022989"/>
    </source>
</evidence>
<feature type="transmembrane region" description="Helical" evidence="5">
    <location>
        <begin position="14"/>
        <end position="37"/>
    </location>
</feature>
<evidence type="ECO:0000256" key="1">
    <source>
        <dbReference type="ARBA" id="ARBA00004141"/>
    </source>
</evidence>
<comment type="subcellular location">
    <subcellularLocation>
        <location evidence="1">Membrane</location>
        <topology evidence="1">Multi-pass membrane protein</topology>
    </subcellularLocation>
</comment>
<dbReference type="GO" id="GO:0016020">
    <property type="term" value="C:membrane"/>
    <property type="evidence" value="ECO:0007669"/>
    <property type="project" value="UniProtKB-SubCell"/>
</dbReference>
<evidence type="ECO:0000313" key="6">
    <source>
        <dbReference type="EMBL" id="QIZ74789.1"/>
    </source>
</evidence>
<dbReference type="GeneID" id="54615819"/>
<sequence>MYRLYIKEFSYRSFYVLISLSLCVCVVFFNIELFFLIETYSFLKLGSKQFLALNVTDFIDVIWTLSVFMSTIFIYPLFLHHACSFFKNCWYDYQTYFVKKVVFKSYALYIISLIFCYIHVLPLVFCFLFQWEAKSLKTILSIKVELNILSYTLWVISFKHHFSYTLHVILLVIAAANVLFNFLKVYHFFKTYKKHLSFYSLVLIFLFSPPDVYLQFMLVLFIFLSAELVFLVMCYLITNFSSLIKEKKCLQYNNY</sequence>
<feature type="transmembrane region" description="Helical" evidence="5">
    <location>
        <begin position="106"/>
        <end position="128"/>
    </location>
</feature>
<keyword evidence="6" id="KW-0496">Mitochondrion</keyword>
<feature type="transmembrane region" description="Helical" evidence="5">
    <location>
        <begin position="58"/>
        <end position="78"/>
    </location>
</feature>
<evidence type="ECO:0000256" key="4">
    <source>
        <dbReference type="ARBA" id="ARBA00023136"/>
    </source>
</evidence>
<geneLocation type="mitochondrion" evidence="6"/>
<dbReference type="InterPro" id="IPR002033">
    <property type="entry name" value="TatC"/>
</dbReference>
<protein>
    <submittedName>
        <fullName evidence="6">Sec-independent protein translocase</fullName>
    </submittedName>
</protein>
<dbReference type="EMBL" id="MT193839">
    <property type="protein sequence ID" value="QIZ74789.1"/>
    <property type="molecule type" value="Genomic_DNA"/>
</dbReference>